<evidence type="ECO:0000313" key="3">
    <source>
        <dbReference type="EMBL" id="KNY26504.1"/>
    </source>
</evidence>
<keyword evidence="4" id="KW-1185">Reference proteome</keyword>
<evidence type="ECO:0000313" key="4">
    <source>
        <dbReference type="Proteomes" id="UP000036923"/>
    </source>
</evidence>
<name>A0A0L6JL49_9FIRM</name>
<dbReference type="Proteomes" id="UP000036923">
    <property type="component" value="Unassembled WGS sequence"/>
</dbReference>
<keyword evidence="1" id="KW-0472">Membrane</keyword>
<dbReference type="Gene3D" id="3.10.620.30">
    <property type="match status" value="1"/>
</dbReference>
<evidence type="ECO:0000259" key="2">
    <source>
        <dbReference type="Pfam" id="PF01841"/>
    </source>
</evidence>
<gene>
    <name evidence="3" type="ORF">Bccel_1769</name>
</gene>
<dbReference type="InterPro" id="IPR002931">
    <property type="entry name" value="Transglutaminase-like"/>
</dbReference>
<sequence length="167" mass="19466">MRRIERKFSIILLAFTSILLIAIPLIILLPPNKICDFYYRELTYKHLTATITENSQNDLMSLIALFNYVKENQNIDPEYKAVDKTAYNNLVMGVSWCDQQAFTLATLLNKCNINSRLRDVQNHTTLEVFINDEWKLIDSMIKLRRNIKVLFPYSPIVSGLKESIIHL</sequence>
<evidence type="ECO:0000256" key="1">
    <source>
        <dbReference type="SAM" id="Phobius"/>
    </source>
</evidence>
<keyword evidence="1" id="KW-0812">Transmembrane</keyword>
<dbReference type="Pfam" id="PF01841">
    <property type="entry name" value="Transglut_core"/>
    <property type="match status" value="1"/>
</dbReference>
<dbReference type="AlphaFoldDB" id="A0A0L6JL49"/>
<proteinExistence type="predicted"/>
<protein>
    <recommendedName>
        <fullName evidence="2">Transglutaminase-like domain-containing protein</fullName>
    </recommendedName>
</protein>
<keyword evidence="1" id="KW-1133">Transmembrane helix</keyword>
<accession>A0A0L6JL49</accession>
<comment type="caution">
    <text evidence="3">The sequence shown here is derived from an EMBL/GenBank/DDBJ whole genome shotgun (WGS) entry which is preliminary data.</text>
</comment>
<feature type="domain" description="Transglutaminase-like" evidence="2">
    <location>
        <begin position="46"/>
        <end position="134"/>
    </location>
</feature>
<dbReference type="RefSeq" id="WP_036937843.1">
    <property type="nucleotide sequence ID" value="NZ_JQKC01000006.1"/>
</dbReference>
<reference evidence="4" key="1">
    <citation type="submission" date="2015-07" db="EMBL/GenBank/DDBJ databases">
        <title>Near-Complete Genome Sequence of the Cellulolytic Bacterium Bacteroides (Pseudobacteroides) cellulosolvens ATCC 35603.</title>
        <authorList>
            <person name="Dassa B."/>
            <person name="Utturkar S.M."/>
            <person name="Klingeman D.M."/>
            <person name="Hurt R.A."/>
            <person name="Keller M."/>
            <person name="Xu J."/>
            <person name="Reddy Y.H.K."/>
            <person name="Borovok I."/>
            <person name="Grinberg I.R."/>
            <person name="Lamed R."/>
            <person name="Zhivin O."/>
            <person name="Bayer E.A."/>
            <person name="Brown S.D."/>
        </authorList>
    </citation>
    <scope>NUCLEOTIDE SEQUENCE [LARGE SCALE GENOMIC DNA]</scope>
    <source>
        <strain evidence="4">DSM 2933</strain>
    </source>
</reference>
<dbReference type="SUPFAM" id="SSF54001">
    <property type="entry name" value="Cysteine proteinases"/>
    <property type="match status" value="1"/>
</dbReference>
<dbReference type="EMBL" id="LGTC01000001">
    <property type="protein sequence ID" value="KNY26504.1"/>
    <property type="molecule type" value="Genomic_DNA"/>
</dbReference>
<dbReference type="InterPro" id="IPR038765">
    <property type="entry name" value="Papain-like_cys_pep_sf"/>
</dbReference>
<organism evidence="3 4">
    <name type="scientific">Pseudobacteroides cellulosolvens ATCC 35603 = DSM 2933</name>
    <dbReference type="NCBI Taxonomy" id="398512"/>
    <lineage>
        <taxon>Bacteria</taxon>
        <taxon>Bacillati</taxon>
        <taxon>Bacillota</taxon>
        <taxon>Clostridia</taxon>
        <taxon>Eubacteriales</taxon>
        <taxon>Oscillospiraceae</taxon>
        <taxon>Pseudobacteroides</taxon>
    </lineage>
</organism>
<feature type="transmembrane region" description="Helical" evidence="1">
    <location>
        <begin position="12"/>
        <end position="30"/>
    </location>
</feature>